<protein>
    <submittedName>
        <fullName evidence="1">Thioredoxin-like negative regulator of GroEL</fullName>
    </submittedName>
</protein>
<evidence type="ECO:0000313" key="2">
    <source>
        <dbReference type="Proteomes" id="UP001519332"/>
    </source>
</evidence>
<dbReference type="SUPFAM" id="SSF81901">
    <property type="entry name" value="HCP-like"/>
    <property type="match status" value="1"/>
</dbReference>
<dbReference type="EMBL" id="JAGINW010000001">
    <property type="protein sequence ID" value="MBP2329344.1"/>
    <property type="molecule type" value="Genomic_DNA"/>
</dbReference>
<evidence type="ECO:0000313" key="1">
    <source>
        <dbReference type="EMBL" id="MBP2329344.1"/>
    </source>
</evidence>
<gene>
    <name evidence="1" type="ORF">JOF56_009729</name>
</gene>
<accession>A0ABS4TY79</accession>
<dbReference type="Proteomes" id="UP001519332">
    <property type="component" value="Unassembled WGS sequence"/>
</dbReference>
<dbReference type="InterPro" id="IPR011990">
    <property type="entry name" value="TPR-like_helical_dom_sf"/>
</dbReference>
<reference evidence="1 2" key="1">
    <citation type="submission" date="2021-03" db="EMBL/GenBank/DDBJ databases">
        <title>Sequencing the genomes of 1000 actinobacteria strains.</title>
        <authorList>
            <person name="Klenk H.-P."/>
        </authorList>
    </citation>
    <scope>NUCLEOTIDE SEQUENCE [LARGE SCALE GENOMIC DNA]</scope>
    <source>
        <strain evidence="1 2">DSM 46670</strain>
    </source>
</reference>
<dbReference type="PANTHER" id="PTHR11102:SF160">
    <property type="entry name" value="ERAD-ASSOCIATED E3 UBIQUITIN-PROTEIN LIGASE COMPONENT HRD3"/>
    <property type="match status" value="1"/>
</dbReference>
<comment type="caution">
    <text evidence="1">The sequence shown here is derived from an EMBL/GenBank/DDBJ whole genome shotgun (WGS) entry which is preliminary data.</text>
</comment>
<sequence length="743" mass="80554">MDPRDIETLAQLAERLGQLRGNRSYRALSKAATGLPVHDGRQSALPSSTISDLLNGKSAPSRDTVIIYLTVCGLDTVEAQRPWLDAYKRVAQQHQRRPPTTLRVRDARPRILGVHAAIQATEQPSYREAGDELPVYVPRDLDAELRTRITAASQQGGFVLLTGGSSVGKTRALFEAIKTVVPDWWLLHPADADTIGQFAAAPTARTVVWLDELQRYLDHSTGLPGAAVRELIGAGVEMVATLWPGEYAIRTAPPAVGQPDPHANDRELLGLAELVAVPEEFSAEERRRAEQLVADRRIRIALNTPDAGFTQVMAAGPQLVQHWEQAPAEHCFGKAVVTAARDARRVGARAPVTCEFLAAAAPSYLTPNQRATAPADWLNQALTYATKSLHGAAAALSAVDAGMGIGQIAGYQVADYLHQHALRVRRTTRLPDTVWQALVEHHHPDDVDRLTVSAHSRGRHQEVEALYRRSIHNGDPKDLGPLVELLVDQGRVDEAITFLRTHANSGDTQAAYRSAELLAKHGRVDEAIILLRTHADNGDLEAAYRLAELLAEHGRTDELAQRADNGDTFAVGRLSGLLAKQGRVDEAIAVLRTHANSGDVYDVLRLSNLLTKQGCVDEALTFLRTHADNGHAEAASQLAVVLAKQGRTDELAQRADNGDPNAAYQLAVLLADQGRIDDAAALLRTHADIGDTQAAYGLAKLLADHGRVDELTAEMVAGNQGAAAALRAMRRKHQHGLRYQARS</sequence>
<dbReference type="InterPro" id="IPR050767">
    <property type="entry name" value="Sel1_AlgK"/>
</dbReference>
<name>A0ABS4TY79_9PSEU</name>
<dbReference type="Gene3D" id="1.25.40.10">
    <property type="entry name" value="Tetratricopeptide repeat domain"/>
    <property type="match status" value="3"/>
</dbReference>
<dbReference type="PANTHER" id="PTHR11102">
    <property type="entry name" value="SEL-1-LIKE PROTEIN"/>
    <property type="match status" value="1"/>
</dbReference>
<dbReference type="RefSeq" id="WP_209646151.1">
    <property type="nucleotide sequence ID" value="NZ_JAGINW010000001.1"/>
</dbReference>
<proteinExistence type="predicted"/>
<keyword evidence="2" id="KW-1185">Reference proteome</keyword>
<organism evidence="1 2">
    <name type="scientific">Kibdelosporangium banguiense</name>
    <dbReference type="NCBI Taxonomy" id="1365924"/>
    <lineage>
        <taxon>Bacteria</taxon>
        <taxon>Bacillati</taxon>
        <taxon>Actinomycetota</taxon>
        <taxon>Actinomycetes</taxon>
        <taxon>Pseudonocardiales</taxon>
        <taxon>Pseudonocardiaceae</taxon>
        <taxon>Kibdelosporangium</taxon>
    </lineage>
</organism>